<feature type="compositionally biased region" description="Basic and acidic residues" evidence="1">
    <location>
        <begin position="164"/>
        <end position="179"/>
    </location>
</feature>
<sequence length="188" mass="20284">MSRALSVMGGAAGDVFWDLPPWLYYTPGYDLGLSVYVANPTDVEQEYALLARLSRDTTQISEEALPVFGYTWFEVEPGDVEKLKGSLRFSETNAVLTLLLHEKDSGEVIDSVATMLVSPGSSVLPPAWPGAPVNTGTSGFDWTSLMGFMLPVLMLGMVASATKSKKDQAKKLEPGKEPVKQLPLGRGS</sequence>
<dbReference type="AlphaFoldDB" id="A0A0W0GKJ2"/>
<dbReference type="Proteomes" id="UP000053947">
    <property type="component" value="Unassembled WGS sequence"/>
</dbReference>
<keyword evidence="3" id="KW-1185">Reference proteome</keyword>
<dbReference type="STRING" id="1217799.DEALK_19370"/>
<evidence type="ECO:0000313" key="2">
    <source>
        <dbReference type="EMBL" id="KTB49088.1"/>
    </source>
</evidence>
<evidence type="ECO:0000256" key="1">
    <source>
        <dbReference type="SAM" id="MobiDB-lite"/>
    </source>
</evidence>
<organism evidence="2 3">
    <name type="scientific">Dehalogenimonas alkenigignens</name>
    <dbReference type="NCBI Taxonomy" id="1217799"/>
    <lineage>
        <taxon>Bacteria</taxon>
        <taxon>Bacillati</taxon>
        <taxon>Chloroflexota</taxon>
        <taxon>Dehalococcoidia</taxon>
        <taxon>Dehalococcoidales</taxon>
        <taxon>Dehalococcoidaceae</taxon>
        <taxon>Dehalogenimonas</taxon>
    </lineage>
</organism>
<comment type="caution">
    <text evidence="2">The sequence shown here is derived from an EMBL/GenBank/DDBJ whole genome shotgun (WGS) entry which is preliminary data.</text>
</comment>
<feature type="region of interest" description="Disordered" evidence="1">
    <location>
        <begin position="164"/>
        <end position="188"/>
    </location>
</feature>
<reference evidence="2 3" key="1">
    <citation type="submission" date="2015-06" db="EMBL/GenBank/DDBJ databases">
        <title>Genome sequence of the organohalide-respiring Dehalogenimonas alkenigignens type strain (IP3-3T).</title>
        <authorList>
            <person name="Key T.A."/>
            <person name="Richmond D.P."/>
            <person name="Bowman K.S."/>
            <person name="Cho Y.-J."/>
            <person name="Chun J."/>
            <person name="da Costa M.S."/>
            <person name="Rainey F.A."/>
            <person name="Moe W.M."/>
        </authorList>
    </citation>
    <scope>NUCLEOTIDE SEQUENCE [LARGE SCALE GENOMIC DNA]</scope>
    <source>
        <strain evidence="2 3">IP3-3</strain>
    </source>
</reference>
<dbReference type="RefSeq" id="WP_058439985.1">
    <property type="nucleotide sequence ID" value="NZ_KQ758903.1"/>
</dbReference>
<protein>
    <submittedName>
        <fullName evidence="2">Uncharacterized protein</fullName>
    </submittedName>
</protein>
<name>A0A0W0GKJ2_9CHLR</name>
<gene>
    <name evidence="2" type="ORF">DEALK_19370</name>
</gene>
<dbReference type="EMBL" id="LFDV01000002">
    <property type="protein sequence ID" value="KTB49088.1"/>
    <property type="molecule type" value="Genomic_DNA"/>
</dbReference>
<evidence type="ECO:0000313" key="3">
    <source>
        <dbReference type="Proteomes" id="UP000053947"/>
    </source>
</evidence>
<accession>A0A0W0GKJ2</accession>
<proteinExistence type="predicted"/>